<dbReference type="Proteomes" id="UP001195965">
    <property type="component" value="Chromosome"/>
</dbReference>
<dbReference type="EMBL" id="CP127526">
    <property type="protein sequence ID" value="XRI74567.1"/>
    <property type="molecule type" value="Genomic_DNA"/>
</dbReference>
<evidence type="ECO:0000313" key="2">
    <source>
        <dbReference type="Proteomes" id="UP001195965"/>
    </source>
</evidence>
<keyword evidence="2" id="KW-1185">Reference proteome</keyword>
<reference evidence="1 2" key="1">
    <citation type="journal article" date="2021" name="ISME J.">
        <title>Genomic evolution of the class Acidithiobacillia: deep-branching Proteobacteria living in extreme acidic conditions.</title>
        <authorList>
            <person name="Moya-Beltran A."/>
            <person name="Beard S."/>
            <person name="Rojas-Villalobos C."/>
            <person name="Issotta F."/>
            <person name="Gallardo Y."/>
            <person name="Ulloa R."/>
            <person name="Giaveno A."/>
            <person name="Degli Esposti M."/>
            <person name="Johnson D.B."/>
            <person name="Quatrini R."/>
        </authorList>
    </citation>
    <scope>NUCLEOTIDE SEQUENCE [LARGE SCALE GENOMIC DNA]</scope>
    <source>
        <strain evidence="1 2">GG1-14</strain>
    </source>
</reference>
<organism evidence="1 2">
    <name type="scientific">Acidithiobacillus montserratensis</name>
    <dbReference type="NCBI Taxonomy" id="2729135"/>
    <lineage>
        <taxon>Bacteria</taxon>
        <taxon>Pseudomonadati</taxon>
        <taxon>Pseudomonadota</taxon>
        <taxon>Acidithiobacillia</taxon>
        <taxon>Acidithiobacillales</taxon>
        <taxon>Acidithiobacillaceae</taxon>
        <taxon>Acidithiobacillus</taxon>
    </lineage>
</organism>
<protein>
    <submittedName>
        <fullName evidence="1">GNAT family N-acetyltransferase</fullName>
    </submittedName>
</protein>
<accession>A0ACD5HI23</accession>
<name>A0ACD5HI23_9PROT</name>
<sequence length="160" mass="18279">MIEICLADYHNPHHCLAIRKLIDQYARDDMGQGSPLRQEVYDNLIENLAIRSWIHIFMAVDGQAIVGIAVCIEGFSTFNGAPLLNIHDVYVIPEFRRHGIARKLFTHIENHACKQGFCKLTLEVLEGNLPAQETYRSFGFKPYTINESGGVAQFWQKYLI</sequence>
<gene>
    <name evidence="1" type="ORF">HHS34_005080</name>
</gene>
<evidence type="ECO:0000313" key="1">
    <source>
        <dbReference type="EMBL" id="XRI74567.1"/>
    </source>
</evidence>
<proteinExistence type="predicted"/>